<comment type="caution">
    <text evidence="7">The sequence shown here is derived from an EMBL/GenBank/DDBJ whole genome shotgun (WGS) entry which is preliminary data.</text>
</comment>
<dbReference type="GO" id="GO:0004930">
    <property type="term" value="F:G protein-coupled receptor activity"/>
    <property type="evidence" value="ECO:0007669"/>
    <property type="project" value="InterPro"/>
</dbReference>
<evidence type="ECO:0000259" key="6">
    <source>
        <dbReference type="PROSITE" id="PS50262"/>
    </source>
</evidence>
<dbReference type="InterPro" id="IPR017452">
    <property type="entry name" value="GPCR_Rhodpsn_7TM"/>
</dbReference>
<dbReference type="PANTHER" id="PTHR46641">
    <property type="entry name" value="FMRFAMIDE RECEPTOR-RELATED"/>
    <property type="match status" value="1"/>
</dbReference>
<dbReference type="Gene3D" id="1.20.1070.10">
    <property type="entry name" value="Rhodopsin 7-helix transmembrane proteins"/>
    <property type="match status" value="1"/>
</dbReference>
<keyword evidence="2 5" id="KW-0812">Transmembrane</keyword>
<dbReference type="CTD" id="36337019"/>
<dbReference type="PANTHER" id="PTHR46641:SF2">
    <property type="entry name" value="FMRFAMIDE RECEPTOR"/>
    <property type="match status" value="1"/>
</dbReference>
<keyword evidence="8" id="KW-1185">Reference proteome</keyword>
<dbReference type="GeneID" id="36337019"/>
<dbReference type="CDD" id="cd14978">
    <property type="entry name" value="7tmA_FMRFamide_R-like"/>
    <property type="match status" value="1"/>
</dbReference>
<evidence type="ECO:0000256" key="2">
    <source>
        <dbReference type="ARBA" id="ARBA00022692"/>
    </source>
</evidence>
<dbReference type="OMA" id="AWCILVI"/>
<dbReference type="AlphaFoldDB" id="W6USP4"/>
<sequence length="294" mass="33909">MVFNSQVNITLGEVQHTVCSNWLTAAFTADRYLMICYPFIAKRWCTLRLSKLVIAAVWVASFCYTLPRFYEYVYFTPLPHPAVRDSRLHLPNHWYQLSAMGDSKAFRFGYHLWAWCILVIGLPSLFIAVLNIFLVREINRSIKRMRFEQGIKTRRHETDVMLIGVIVIFFVCQIPSSVSHVMWGIRGYRQEASVPWLILNEVGNLFVILNASINIIPYYLFGKRFRTLFVIIYFGWMKRCADVRQSVTSLNHLLTPTLNRRPRQPSASSPLTPLAVATASGQGRSLPLHYCQPG</sequence>
<gene>
    <name evidence="7" type="ORF">EGR_01304</name>
</gene>
<dbReference type="Pfam" id="PF00001">
    <property type="entry name" value="7tm_1"/>
    <property type="match status" value="1"/>
</dbReference>
<proteinExistence type="predicted"/>
<comment type="subcellular location">
    <subcellularLocation>
        <location evidence="1">Membrane</location>
    </subcellularLocation>
</comment>
<accession>W6USP4</accession>
<reference evidence="7 8" key="1">
    <citation type="journal article" date="2013" name="Nat. Genet.">
        <title>The genome of the hydatid tapeworm Echinococcus granulosus.</title>
        <authorList>
            <person name="Zheng H."/>
            <person name="Zhang W."/>
            <person name="Zhang L."/>
            <person name="Zhang Z."/>
            <person name="Li J."/>
            <person name="Lu G."/>
            <person name="Zhu Y."/>
            <person name="Wang Y."/>
            <person name="Huang Y."/>
            <person name="Liu J."/>
            <person name="Kang H."/>
            <person name="Chen J."/>
            <person name="Wang L."/>
            <person name="Chen A."/>
            <person name="Yu S."/>
            <person name="Gao Z."/>
            <person name="Jin L."/>
            <person name="Gu W."/>
            <person name="Wang Z."/>
            <person name="Zhao L."/>
            <person name="Shi B."/>
            <person name="Wen H."/>
            <person name="Lin R."/>
            <person name="Jones M.K."/>
            <person name="Brejova B."/>
            <person name="Vinar T."/>
            <person name="Zhao G."/>
            <person name="McManus D.P."/>
            <person name="Chen Z."/>
            <person name="Zhou Y."/>
            <person name="Wang S."/>
        </authorList>
    </citation>
    <scope>NUCLEOTIDE SEQUENCE [LARGE SCALE GENOMIC DNA]</scope>
</reference>
<organism evidence="7 8">
    <name type="scientific">Echinococcus granulosus</name>
    <name type="common">Hydatid tapeworm</name>
    <dbReference type="NCBI Taxonomy" id="6210"/>
    <lineage>
        <taxon>Eukaryota</taxon>
        <taxon>Metazoa</taxon>
        <taxon>Spiralia</taxon>
        <taxon>Lophotrochozoa</taxon>
        <taxon>Platyhelminthes</taxon>
        <taxon>Cestoda</taxon>
        <taxon>Eucestoda</taxon>
        <taxon>Cyclophyllidea</taxon>
        <taxon>Taeniidae</taxon>
        <taxon>Echinococcus</taxon>
        <taxon>Echinococcus granulosus group</taxon>
    </lineage>
</organism>
<dbReference type="PRINTS" id="PR00237">
    <property type="entry name" value="GPCRRHODOPSN"/>
</dbReference>
<evidence type="ECO:0000313" key="7">
    <source>
        <dbReference type="EMBL" id="EUB63681.1"/>
    </source>
</evidence>
<name>W6USP4_ECHGR</name>
<dbReference type="KEGG" id="egl:EGR_01304"/>
<evidence type="ECO:0000313" key="8">
    <source>
        <dbReference type="Proteomes" id="UP000019149"/>
    </source>
</evidence>
<dbReference type="GO" id="GO:0016020">
    <property type="term" value="C:membrane"/>
    <property type="evidence" value="ECO:0007669"/>
    <property type="project" value="UniProtKB-SubCell"/>
</dbReference>
<feature type="domain" description="G-protein coupled receptors family 1 profile" evidence="6">
    <location>
        <begin position="20"/>
        <end position="218"/>
    </location>
</feature>
<dbReference type="STRING" id="6210.W6USP4"/>
<dbReference type="EMBL" id="APAU02000005">
    <property type="protein sequence ID" value="EUB63681.1"/>
    <property type="molecule type" value="Genomic_DNA"/>
</dbReference>
<evidence type="ECO:0000256" key="4">
    <source>
        <dbReference type="ARBA" id="ARBA00023136"/>
    </source>
</evidence>
<dbReference type="SUPFAM" id="SSF81321">
    <property type="entry name" value="Family A G protein-coupled receptor-like"/>
    <property type="match status" value="1"/>
</dbReference>
<keyword evidence="3 5" id="KW-1133">Transmembrane helix</keyword>
<dbReference type="InterPro" id="IPR052954">
    <property type="entry name" value="GPCR-Ligand_Int"/>
</dbReference>
<dbReference type="PROSITE" id="PS50262">
    <property type="entry name" value="G_PROTEIN_RECEP_F1_2"/>
    <property type="match status" value="1"/>
</dbReference>
<dbReference type="Proteomes" id="UP000019149">
    <property type="component" value="Unassembled WGS sequence"/>
</dbReference>
<dbReference type="RefSeq" id="XP_024354877.1">
    <property type="nucleotide sequence ID" value="XM_024490553.1"/>
</dbReference>
<feature type="transmembrane region" description="Helical" evidence="5">
    <location>
        <begin position="112"/>
        <end position="135"/>
    </location>
</feature>
<evidence type="ECO:0000256" key="5">
    <source>
        <dbReference type="SAM" id="Phobius"/>
    </source>
</evidence>
<dbReference type="InterPro" id="IPR000276">
    <property type="entry name" value="GPCR_Rhodpsn"/>
</dbReference>
<feature type="transmembrane region" description="Helical" evidence="5">
    <location>
        <begin position="160"/>
        <end position="182"/>
    </location>
</feature>
<evidence type="ECO:0000256" key="1">
    <source>
        <dbReference type="ARBA" id="ARBA00004370"/>
    </source>
</evidence>
<dbReference type="OrthoDB" id="10011262at2759"/>
<evidence type="ECO:0000256" key="3">
    <source>
        <dbReference type="ARBA" id="ARBA00022989"/>
    </source>
</evidence>
<protein>
    <submittedName>
        <fullName evidence="7">FMRFamide receptor</fullName>
    </submittedName>
</protein>
<feature type="transmembrane region" description="Helical" evidence="5">
    <location>
        <begin position="52"/>
        <end position="70"/>
    </location>
</feature>
<keyword evidence="4 5" id="KW-0472">Membrane</keyword>
<feature type="transmembrane region" description="Helical" evidence="5">
    <location>
        <begin position="202"/>
        <end position="221"/>
    </location>
</feature>
<keyword evidence="7" id="KW-0675">Receptor</keyword>